<keyword evidence="5" id="KW-1185">Reference proteome</keyword>
<dbReference type="PANTHER" id="PTHR12526:SF637">
    <property type="entry name" value="GLYCOSYLTRANSFERASE EPSF-RELATED"/>
    <property type="match status" value="1"/>
</dbReference>
<dbReference type="Proteomes" id="UP001499974">
    <property type="component" value="Unassembled WGS sequence"/>
</dbReference>
<evidence type="ECO:0000313" key="4">
    <source>
        <dbReference type="EMBL" id="GAA4708484.1"/>
    </source>
</evidence>
<reference evidence="5" key="1">
    <citation type="journal article" date="2019" name="Int. J. Syst. Evol. Microbiol.">
        <title>The Global Catalogue of Microorganisms (GCM) 10K type strain sequencing project: providing services to taxonomists for standard genome sequencing and annotation.</title>
        <authorList>
            <consortium name="The Broad Institute Genomics Platform"/>
            <consortium name="The Broad Institute Genome Sequencing Center for Infectious Disease"/>
            <person name="Wu L."/>
            <person name="Ma J."/>
        </authorList>
    </citation>
    <scope>NUCLEOTIDE SEQUENCE [LARGE SCALE GENOMIC DNA]</scope>
    <source>
        <strain evidence="5">JCM 18531</strain>
    </source>
</reference>
<dbReference type="Pfam" id="PF13579">
    <property type="entry name" value="Glyco_trans_4_4"/>
    <property type="match status" value="1"/>
</dbReference>
<accession>A0ABP8XKD7</accession>
<sequence length="384" mass="42616">MGITLRFRMPKRPHGRPIVAIIGTRGYPSYYGGFETAVRKIAPDLADREWSVRVYGRSATVRGDDPDLDPRVESVITRGLDSRSLSTLTFGLSSVLHSLVHKPDVALVMNVANGFWLPLLRLRGIPTVVNVDGIEWHRDKWSRLGKAVFKWGAKFTAKFADELVFDAVAIGDFWQREFDRTGVFIPYGGESVTDALSDPHLTAEQYVLLVARFVPENSIDVFLDAAQAITEKCDVDVVLVGAAPPGDPLQDKAETIAATNPRVHLTGHISDDRRLFGLWSNAGVYFHGHTVGGTNPALVQAMSLGSRVVARDTVYNREVLADTGHFCGDTAESVVDAVVAAFNDPRDLKQETRRRAAEFYSWRLVCDRYADTLAQRLRPQRRLA</sequence>
<comment type="caution">
    <text evidence="4">The sequence shown here is derived from an EMBL/GenBank/DDBJ whole genome shotgun (WGS) entry which is preliminary data.</text>
</comment>
<organism evidence="4 5">
    <name type="scientific">Nocardioides conyzicola</name>
    <dbReference type="NCBI Taxonomy" id="1651781"/>
    <lineage>
        <taxon>Bacteria</taxon>
        <taxon>Bacillati</taxon>
        <taxon>Actinomycetota</taxon>
        <taxon>Actinomycetes</taxon>
        <taxon>Propionibacteriales</taxon>
        <taxon>Nocardioidaceae</taxon>
        <taxon>Nocardioides</taxon>
    </lineage>
</organism>
<keyword evidence="2" id="KW-0808">Transferase</keyword>
<evidence type="ECO:0000256" key="1">
    <source>
        <dbReference type="ARBA" id="ARBA00022676"/>
    </source>
</evidence>
<dbReference type="SUPFAM" id="SSF53756">
    <property type="entry name" value="UDP-Glycosyltransferase/glycogen phosphorylase"/>
    <property type="match status" value="1"/>
</dbReference>
<evidence type="ECO:0000259" key="3">
    <source>
        <dbReference type="Pfam" id="PF13579"/>
    </source>
</evidence>
<gene>
    <name evidence="4" type="ORF">GCM10023349_29030</name>
</gene>
<protein>
    <submittedName>
        <fullName evidence="4">Glycosyltransferase</fullName>
    </submittedName>
</protein>
<feature type="domain" description="Glycosyltransferase subfamily 4-like N-terminal" evidence="3">
    <location>
        <begin position="32"/>
        <end position="165"/>
    </location>
</feature>
<keyword evidence="1" id="KW-0328">Glycosyltransferase</keyword>
<dbReference type="EMBL" id="BAABKM010000002">
    <property type="protein sequence ID" value="GAA4708484.1"/>
    <property type="molecule type" value="Genomic_DNA"/>
</dbReference>
<dbReference type="InterPro" id="IPR028098">
    <property type="entry name" value="Glyco_trans_4-like_N"/>
</dbReference>
<name>A0ABP8XKD7_9ACTN</name>
<evidence type="ECO:0000256" key="2">
    <source>
        <dbReference type="ARBA" id="ARBA00022679"/>
    </source>
</evidence>
<proteinExistence type="predicted"/>
<evidence type="ECO:0000313" key="5">
    <source>
        <dbReference type="Proteomes" id="UP001499974"/>
    </source>
</evidence>
<dbReference type="Gene3D" id="3.40.50.2000">
    <property type="entry name" value="Glycogen Phosphorylase B"/>
    <property type="match status" value="2"/>
</dbReference>
<dbReference type="Pfam" id="PF13692">
    <property type="entry name" value="Glyco_trans_1_4"/>
    <property type="match status" value="1"/>
</dbReference>
<dbReference type="PANTHER" id="PTHR12526">
    <property type="entry name" value="GLYCOSYLTRANSFERASE"/>
    <property type="match status" value="1"/>
</dbReference>